<dbReference type="PANTHER" id="PTHR40047">
    <property type="entry name" value="UPF0703 PROTEIN YCGQ"/>
    <property type="match status" value="1"/>
</dbReference>
<proteinExistence type="predicted"/>
<evidence type="ECO:0000313" key="4">
    <source>
        <dbReference type="Proteomes" id="UP001597018"/>
    </source>
</evidence>
<reference evidence="4" key="1">
    <citation type="journal article" date="2019" name="Int. J. Syst. Evol. Microbiol.">
        <title>The Global Catalogue of Microorganisms (GCM) 10K type strain sequencing project: providing services to taxonomists for standard genome sequencing and annotation.</title>
        <authorList>
            <consortium name="The Broad Institute Genomics Platform"/>
            <consortium name="The Broad Institute Genome Sequencing Center for Infectious Disease"/>
            <person name="Wu L."/>
            <person name="Ma J."/>
        </authorList>
    </citation>
    <scope>NUCLEOTIDE SEQUENCE [LARGE SCALE GENOMIC DNA]</scope>
    <source>
        <strain evidence="4">CCUG 56401</strain>
    </source>
</reference>
<evidence type="ECO:0000313" key="3">
    <source>
        <dbReference type="EMBL" id="MFD0922177.1"/>
    </source>
</evidence>
<gene>
    <name evidence="3" type="ORF">ACFQ16_20730</name>
</gene>
<keyword evidence="1" id="KW-0472">Membrane</keyword>
<dbReference type="InterPro" id="IPR052955">
    <property type="entry name" value="UPF0703_membrane_permease"/>
</dbReference>
<organism evidence="3 4">
    <name type="scientific">Saccharopolyspora rosea</name>
    <dbReference type="NCBI Taxonomy" id="524884"/>
    <lineage>
        <taxon>Bacteria</taxon>
        <taxon>Bacillati</taxon>
        <taxon>Actinomycetota</taxon>
        <taxon>Actinomycetes</taxon>
        <taxon>Pseudonocardiales</taxon>
        <taxon>Pseudonocardiaceae</taxon>
        <taxon>Saccharopolyspora</taxon>
    </lineage>
</organism>
<dbReference type="EMBL" id="JBHTIW010000018">
    <property type="protein sequence ID" value="MFD0922177.1"/>
    <property type="molecule type" value="Genomic_DNA"/>
</dbReference>
<sequence length="235" mass="24970">MRRETQNLLLLLLGGALLKIALGGTYVRYVKPGLFGWLLAAGAVMVALAAFAIARDIRSGGTVGHEHRTRSPWMLLLPVFAIFLVAPPALGADSVTRNRVAAALPRPAESRFPPLPPGPAPELSMSEFVTRVVWDDSGVLDGRTVRLQGFVVHPAPGATQVARMRISCCAADATPVEVDVAGPAAARLADLPADTWVEITGVPRRGTATDANGHVPTLDTTAVRRVPAPRDTYEY</sequence>
<protein>
    <submittedName>
        <fullName evidence="3">TIGR03943 family putative permease subunit</fullName>
    </submittedName>
</protein>
<dbReference type="Proteomes" id="UP001597018">
    <property type="component" value="Unassembled WGS sequence"/>
</dbReference>
<dbReference type="NCBIfam" id="TIGR03943">
    <property type="entry name" value="TIGR03943 family putative permease subunit"/>
    <property type="match status" value="1"/>
</dbReference>
<evidence type="ECO:0000256" key="1">
    <source>
        <dbReference type="SAM" id="Phobius"/>
    </source>
</evidence>
<name>A0ABW3FWI6_9PSEU</name>
<dbReference type="InterPro" id="IPR048447">
    <property type="entry name" value="DUF1980_C"/>
</dbReference>
<keyword evidence="4" id="KW-1185">Reference proteome</keyword>
<dbReference type="InterPro" id="IPR015402">
    <property type="entry name" value="DUF1980"/>
</dbReference>
<keyword evidence="1" id="KW-0812">Transmembrane</keyword>
<comment type="caution">
    <text evidence="3">The sequence shown here is derived from an EMBL/GenBank/DDBJ whole genome shotgun (WGS) entry which is preliminary data.</text>
</comment>
<feature type="transmembrane region" description="Helical" evidence="1">
    <location>
        <begin position="33"/>
        <end position="53"/>
    </location>
</feature>
<accession>A0ABW3FWI6</accession>
<keyword evidence="1" id="KW-1133">Transmembrane helix</keyword>
<dbReference type="Pfam" id="PF21537">
    <property type="entry name" value="DUF1980_C"/>
    <property type="match status" value="1"/>
</dbReference>
<dbReference type="PANTHER" id="PTHR40047:SF1">
    <property type="entry name" value="UPF0703 PROTEIN YCGQ"/>
    <property type="match status" value="1"/>
</dbReference>
<evidence type="ECO:0000259" key="2">
    <source>
        <dbReference type="Pfam" id="PF21537"/>
    </source>
</evidence>
<feature type="transmembrane region" description="Helical" evidence="1">
    <location>
        <begin position="73"/>
        <end position="90"/>
    </location>
</feature>
<dbReference type="RefSeq" id="WP_263251557.1">
    <property type="nucleotide sequence ID" value="NZ_BAABLT010000046.1"/>
</dbReference>
<feature type="domain" description="DUF1980" evidence="2">
    <location>
        <begin position="141"/>
        <end position="235"/>
    </location>
</feature>